<dbReference type="Pfam" id="PF01551">
    <property type="entry name" value="Peptidase_M23"/>
    <property type="match status" value="1"/>
</dbReference>
<comment type="caution">
    <text evidence="3">The sequence shown here is derived from an EMBL/GenBank/DDBJ whole genome shotgun (WGS) entry which is preliminary data.</text>
</comment>
<feature type="domain" description="M23ase beta-sheet core" evidence="2">
    <location>
        <begin position="149"/>
        <end position="243"/>
    </location>
</feature>
<dbReference type="EMBL" id="BSDP01000001">
    <property type="protein sequence ID" value="GLI28407.1"/>
    <property type="molecule type" value="Genomic_DNA"/>
</dbReference>
<dbReference type="InterPro" id="IPR050570">
    <property type="entry name" value="Cell_wall_metabolism_enzyme"/>
</dbReference>
<keyword evidence="1" id="KW-1133">Transmembrane helix</keyword>
<protein>
    <recommendedName>
        <fullName evidence="2">M23ase beta-sheet core domain-containing protein</fullName>
    </recommendedName>
</protein>
<dbReference type="InterPro" id="IPR016047">
    <property type="entry name" value="M23ase_b-sheet_dom"/>
</dbReference>
<feature type="transmembrane region" description="Helical" evidence="1">
    <location>
        <begin position="38"/>
        <end position="58"/>
    </location>
</feature>
<organism evidence="3 4">
    <name type="scientific">Agromyces rhizosphaerae</name>
    <dbReference type="NCBI Taxonomy" id="88374"/>
    <lineage>
        <taxon>Bacteria</taxon>
        <taxon>Bacillati</taxon>
        <taxon>Actinomycetota</taxon>
        <taxon>Actinomycetes</taxon>
        <taxon>Micrococcales</taxon>
        <taxon>Microbacteriaceae</taxon>
        <taxon>Agromyces</taxon>
    </lineage>
</organism>
<sequence>MLRDASVTGAKWFEGPEHPLSAEAYRARKARLRTATSGLGFLFVGALAVSTTLPAAALTSNDGQAHASVYDEPAEDPQTIVVGAAELEPVRPGSYDVEAAPPPLYTSVAGVGVTALADVDKVVWPFANYSKVSDGFGYRVAPCAGCSTYHDGIDFNPGAGTAIGSISDGVVITATAAGGGLGNYVEVQHNIGGRLVTSLYAHMQSGSISVSVGQKVTAGQTLGRVGSTGQSTGPHLHLEMYYTDGVRFDGYAWLLSHVN</sequence>
<dbReference type="PANTHER" id="PTHR21666:SF270">
    <property type="entry name" value="MUREIN HYDROLASE ACTIVATOR ENVC"/>
    <property type="match status" value="1"/>
</dbReference>
<evidence type="ECO:0000259" key="2">
    <source>
        <dbReference type="Pfam" id="PF01551"/>
    </source>
</evidence>
<dbReference type="Gene3D" id="2.70.70.10">
    <property type="entry name" value="Glucose Permease (Domain IIA)"/>
    <property type="match status" value="1"/>
</dbReference>
<evidence type="ECO:0000313" key="4">
    <source>
        <dbReference type="Proteomes" id="UP001144396"/>
    </source>
</evidence>
<proteinExistence type="predicted"/>
<keyword evidence="1" id="KW-0472">Membrane</keyword>
<evidence type="ECO:0000256" key="1">
    <source>
        <dbReference type="SAM" id="Phobius"/>
    </source>
</evidence>
<dbReference type="AlphaFoldDB" id="A0A9W6CXF8"/>
<accession>A0A9W6CXF8</accession>
<dbReference type="InterPro" id="IPR011055">
    <property type="entry name" value="Dup_hybrid_motif"/>
</dbReference>
<evidence type="ECO:0000313" key="3">
    <source>
        <dbReference type="EMBL" id="GLI28407.1"/>
    </source>
</evidence>
<keyword evidence="4" id="KW-1185">Reference proteome</keyword>
<dbReference type="PANTHER" id="PTHR21666">
    <property type="entry name" value="PEPTIDASE-RELATED"/>
    <property type="match status" value="1"/>
</dbReference>
<dbReference type="SUPFAM" id="SSF51261">
    <property type="entry name" value="Duplicated hybrid motif"/>
    <property type="match status" value="1"/>
</dbReference>
<name>A0A9W6CXF8_9MICO</name>
<keyword evidence="1" id="KW-0812">Transmembrane</keyword>
<reference evidence="3" key="1">
    <citation type="submission" date="2022-12" db="EMBL/GenBank/DDBJ databases">
        <title>Reference genome sequencing for broad-spectrum identification of bacterial and archaeal isolates by mass spectrometry.</title>
        <authorList>
            <person name="Sekiguchi Y."/>
            <person name="Tourlousse D.M."/>
        </authorList>
    </citation>
    <scope>NUCLEOTIDE SEQUENCE</scope>
    <source>
        <strain evidence="3">14</strain>
    </source>
</reference>
<gene>
    <name evidence="3" type="ORF">ARHIZOSPH14_26490</name>
</gene>
<dbReference type="CDD" id="cd12797">
    <property type="entry name" value="M23_peptidase"/>
    <property type="match status" value="1"/>
</dbReference>
<dbReference type="Proteomes" id="UP001144396">
    <property type="component" value="Unassembled WGS sequence"/>
</dbReference>
<dbReference type="GO" id="GO:0004222">
    <property type="term" value="F:metalloendopeptidase activity"/>
    <property type="evidence" value="ECO:0007669"/>
    <property type="project" value="TreeGrafter"/>
</dbReference>